<evidence type="ECO:0000256" key="6">
    <source>
        <dbReference type="ARBA" id="ARBA00023136"/>
    </source>
</evidence>
<feature type="domain" description="TonB-dependent receptor-like beta-barrel" evidence="12">
    <location>
        <begin position="509"/>
        <end position="980"/>
    </location>
</feature>
<feature type="compositionally biased region" description="Acidic residues" evidence="10">
    <location>
        <begin position="761"/>
        <end position="771"/>
    </location>
</feature>
<evidence type="ECO:0000256" key="9">
    <source>
        <dbReference type="RuleBase" id="RU003357"/>
    </source>
</evidence>
<dbReference type="GO" id="GO:0009279">
    <property type="term" value="C:cell outer membrane"/>
    <property type="evidence" value="ECO:0007669"/>
    <property type="project" value="UniProtKB-SubCell"/>
</dbReference>
<sequence length="1015" mass="111999">MKTFAVWRDKYAVLPFLVILLLWQLPALAQTDTTGTLVGRVTTEDDNLPFEGAIVQLEELGRKATSASDGRYRFNNVPSGTYTLTIDYFGAAPKQLSVTIMGDEQVVRDITLQADWLELEEVMIIGNRAGLMSARNKERIADELKTVVASDAIGQFPDQNIAESLQRLPGVNIERDAGEGRFATVRGLRAEFTNVEIDGVKVGGGEGGDTDAGGTSRSVRLDTISSDILESLEVTKTPTPEMEGDAVGATISLKTLSAFDRGGRSFRFRLEASEQSILKENNIKGTATYTDIFEIGGGELGLAVSATTQDRDIGRTQFNTSPEDVFTGAALDDAGNVVVPEPGDAVFLIPDRLEDVFRTNLRERQAVTFNLDFRPNDNSEYYLRITDAETEQETVRWRNRYDLGGRIGDEGLLTDTDEVLAVGRFTGTLDDADIRKDIRFTSNTETTEVFSIGGVNRIDNWTVDYRAGLSKTRDGDDKFAFRPRWRARDIIVGYQGGTSGGRITEVTPVAGEDDPFDPGDYSLQAFTVTKDVNEDEILSFQFNLEREFADGNALKFGLKTTFRDRTRTNIEENIVDEVENSGIIGDNLGDLADLGVDLVNIGDFSGSPAGLGFMPNINQLNSLFERNRTFLEQTALANESLTNNFDMSEDVNALYLQGTYNFSDTLRFVGGLRVEQTDFDSGAGLFNELIDAQDMSGVPDLVDTSLEVAVDGRKTDYTDVLPRLMLRWEPSDQLIMRFALTSAVQRPDFDDVAPGGNISTDENELDSEPDVGDGTFSRTLSAPGNAELDPARSNQLDIYLTWYPNEDTVLQAGYFRKEIDDFFVKTDLFGEDVRIAGFEFNENNTIDGGFNAATDVSLNAGDAEISGLELSYSQTFSNGFFVSGAWTTVDSEADYGDLRPGRKLPLVGQADNVGNLSVGWENDNMSVRMSASYQDDVFFRVAGASTPELDTSLREATYMDLGIRYNINDNFTVYTDIININEEERIRFFPGLAQPWFEQVEDFGRTVQIGVTGSF</sequence>
<dbReference type="Gene3D" id="2.60.40.1120">
    <property type="entry name" value="Carboxypeptidase-like, regulatory domain"/>
    <property type="match status" value="1"/>
</dbReference>
<comment type="subcellular location">
    <subcellularLocation>
        <location evidence="1 8">Cell outer membrane</location>
        <topology evidence="1 8">Multi-pass membrane protein</topology>
    </subcellularLocation>
</comment>
<protein>
    <submittedName>
        <fullName evidence="14">TonB-dependent receptor</fullName>
    </submittedName>
</protein>
<gene>
    <name evidence="14" type="ORF">FKG94_20450</name>
</gene>
<dbReference type="EMBL" id="VHSG01000023">
    <property type="protein sequence ID" value="TQV70704.1"/>
    <property type="molecule type" value="Genomic_DNA"/>
</dbReference>
<dbReference type="InterPro" id="IPR010104">
    <property type="entry name" value="TonB_rcpt_bac"/>
</dbReference>
<keyword evidence="15" id="KW-1185">Reference proteome</keyword>
<evidence type="ECO:0000256" key="10">
    <source>
        <dbReference type="SAM" id="MobiDB-lite"/>
    </source>
</evidence>
<dbReference type="RefSeq" id="WP_142928805.1">
    <property type="nucleotide sequence ID" value="NZ_ML660101.1"/>
</dbReference>
<feature type="chain" id="PRO_5022237877" evidence="11">
    <location>
        <begin position="30"/>
        <end position="1015"/>
    </location>
</feature>
<dbReference type="Pfam" id="PF07715">
    <property type="entry name" value="Plug"/>
    <property type="match status" value="1"/>
</dbReference>
<dbReference type="NCBIfam" id="TIGR01782">
    <property type="entry name" value="TonB-Xanth-Caul"/>
    <property type="match status" value="1"/>
</dbReference>
<feature type="region of interest" description="Disordered" evidence="10">
    <location>
        <begin position="754"/>
        <end position="774"/>
    </location>
</feature>
<evidence type="ECO:0000256" key="5">
    <source>
        <dbReference type="ARBA" id="ARBA00023077"/>
    </source>
</evidence>
<name>A0A545T0F4_9GAMM</name>
<keyword evidence="6 8" id="KW-0472">Membrane</keyword>
<dbReference type="InterPro" id="IPR036942">
    <property type="entry name" value="Beta-barrel_TonB_sf"/>
</dbReference>
<dbReference type="InterPro" id="IPR000531">
    <property type="entry name" value="Beta-barrel_TonB"/>
</dbReference>
<dbReference type="PANTHER" id="PTHR40980:SF4">
    <property type="entry name" value="TONB-DEPENDENT RECEPTOR-LIKE BETA-BARREL DOMAIN-CONTAINING PROTEIN"/>
    <property type="match status" value="1"/>
</dbReference>
<dbReference type="InterPro" id="IPR039426">
    <property type="entry name" value="TonB-dep_rcpt-like"/>
</dbReference>
<evidence type="ECO:0000256" key="2">
    <source>
        <dbReference type="ARBA" id="ARBA00022448"/>
    </source>
</evidence>
<evidence type="ECO:0000256" key="7">
    <source>
        <dbReference type="ARBA" id="ARBA00023237"/>
    </source>
</evidence>
<organism evidence="14 15">
    <name type="scientific">Exilibacterium tricleocarpae</name>
    <dbReference type="NCBI Taxonomy" id="2591008"/>
    <lineage>
        <taxon>Bacteria</taxon>
        <taxon>Pseudomonadati</taxon>
        <taxon>Pseudomonadota</taxon>
        <taxon>Gammaproteobacteria</taxon>
        <taxon>Cellvibrionales</taxon>
        <taxon>Cellvibrionaceae</taxon>
        <taxon>Exilibacterium</taxon>
    </lineage>
</organism>
<keyword evidence="11" id="KW-0732">Signal</keyword>
<evidence type="ECO:0000256" key="11">
    <source>
        <dbReference type="SAM" id="SignalP"/>
    </source>
</evidence>
<accession>A0A545T0F4</accession>
<dbReference type="SUPFAM" id="SSF49452">
    <property type="entry name" value="Starch-binding domain-like"/>
    <property type="match status" value="1"/>
</dbReference>
<dbReference type="Pfam" id="PF00593">
    <property type="entry name" value="TonB_dep_Rec_b-barrel"/>
    <property type="match status" value="1"/>
</dbReference>
<comment type="caution">
    <text evidence="14">The sequence shown here is derived from an EMBL/GenBank/DDBJ whole genome shotgun (WGS) entry which is preliminary data.</text>
</comment>
<dbReference type="PROSITE" id="PS52016">
    <property type="entry name" value="TONB_DEPENDENT_REC_3"/>
    <property type="match status" value="1"/>
</dbReference>
<evidence type="ECO:0000256" key="4">
    <source>
        <dbReference type="ARBA" id="ARBA00022692"/>
    </source>
</evidence>
<dbReference type="InterPro" id="IPR013784">
    <property type="entry name" value="Carb-bd-like_fold"/>
</dbReference>
<dbReference type="AlphaFoldDB" id="A0A545T0F4"/>
<keyword evidence="5 9" id="KW-0798">TonB box</keyword>
<evidence type="ECO:0000256" key="8">
    <source>
        <dbReference type="PROSITE-ProRule" id="PRU01360"/>
    </source>
</evidence>
<evidence type="ECO:0000259" key="13">
    <source>
        <dbReference type="Pfam" id="PF07715"/>
    </source>
</evidence>
<dbReference type="InterPro" id="IPR037066">
    <property type="entry name" value="Plug_dom_sf"/>
</dbReference>
<dbReference type="SUPFAM" id="SSF56935">
    <property type="entry name" value="Porins"/>
    <property type="match status" value="1"/>
</dbReference>
<dbReference type="Gene3D" id="2.170.130.10">
    <property type="entry name" value="TonB-dependent receptor, plug domain"/>
    <property type="match status" value="1"/>
</dbReference>
<feature type="domain" description="TonB-dependent receptor plug" evidence="13">
    <location>
        <begin position="146"/>
        <end position="249"/>
    </location>
</feature>
<keyword evidence="7 8" id="KW-0998">Cell outer membrane</keyword>
<dbReference type="InterPro" id="IPR012910">
    <property type="entry name" value="Plug_dom"/>
</dbReference>
<reference evidence="14 15" key="1">
    <citation type="submission" date="2019-06" db="EMBL/GenBank/DDBJ databases">
        <title>Whole genome sequence for Cellvibrionaceae sp. R142.</title>
        <authorList>
            <person name="Wang G."/>
        </authorList>
    </citation>
    <scope>NUCLEOTIDE SEQUENCE [LARGE SCALE GENOMIC DNA]</scope>
    <source>
        <strain evidence="14 15">R142</strain>
    </source>
</reference>
<feature type="signal peptide" evidence="11">
    <location>
        <begin position="1"/>
        <end position="29"/>
    </location>
</feature>
<evidence type="ECO:0000313" key="15">
    <source>
        <dbReference type="Proteomes" id="UP000319732"/>
    </source>
</evidence>
<evidence type="ECO:0000256" key="3">
    <source>
        <dbReference type="ARBA" id="ARBA00022452"/>
    </source>
</evidence>
<evidence type="ECO:0000313" key="14">
    <source>
        <dbReference type="EMBL" id="TQV70704.1"/>
    </source>
</evidence>
<evidence type="ECO:0000256" key="1">
    <source>
        <dbReference type="ARBA" id="ARBA00004571"/>
    </source>
</evidence>
<keyword evidence="2 8" id="KW-0813">Transport</keyword>
<evidence type="ECO:0000259" key="12">
    <source>
        <dbReference type="Pfam" id="PF00593"/>
    </source>
</evidence>
<dbReference type="OrthoDB" id="8727862at2"/>
<proteinExistence type="inferred from homology"/>
<dbReference type="Gene3D" id="2.40.170.20">
    <property type="entry name" value="TonB-dependent receptor, beta-barrel domain"/>
    <property type="match status" value="1"/>
</dbReference>
<keyword evidence="4 8" id="KW-0812">Transmembrane</keyword>
<dbReference type="GO" id="GO:0030246">
    <property type="term" value="F:carbohydrate binding"/>
    <property type="evidence" value="ECO:0007669"/>
    <property type="project" value="InterPro"/>
</dbReference>
<dbReference type="PANTHER" id="PTHR40980">
    <property type="entry name" value="PLUG DOMAIN-CONTAINING PROTEIN"/>
    <property type="match status" value="1"/>
</dbReference>
<keyword evidence="3 8" id="KW-1134">Transmembrane beta strand</keyword>
<dbReference type="Pfam" id="PF13620">
    <property type="entry name" value="CarboxypepD_reg"/>
    <property type="match status" value="1"/>
</dbReference>
<keyword evidence="14" id="KW-0675">Receptor</keyword>
<dbReference type="Proteomes" id="UP000319732">
    <property type="component" value="Unassembled WGS sequence"/>
</dbReference>
<comment type="similarity">
    <text evidence="8 9">Belongs to the TonB-dependent receptor family.</text>
</comment>